<dbReference type="Gene3D" id="3.40.190.290">
    <property type="match status" value="1"/>
</dbReference>
<dbReference type="Pfam" id="PF03466">
    <property type="entry name" value="LysR_substrate"/>
    <property type="match status" value="1"/>
</dbReference>
<evidence type="ECO:0000256" key="3">
    <source>
        <dbReference type="ARBA" id="ARBA00023125"/>
    </source>
</evidence>
<evidence type="ECO:0000313" key="6">
    <source>
        <dbReference type="EMBL" id="MEJ8821332.1"/>
    </source>
</evidence>
<keyword evidence="3" id="KW-0238">DNA-binding</keyword>
<keyword evidence="4" id="KW-0804">Transcription</keyword>
<comment type="similarity">
    <text evidence="1">Belongs to the LysR transcriptional regulatory family.</text>
</comment>
<reference evidence="6 7" key="1">
    <citation type="submission" date="2024-03" db="EMBL/GenBank/DDBJ databases">
        <title>Novel species of the genus Variovorax.</title>
        <authorList>
            <person name="Liu Q."/>
            <person name="Xin Y.-H."/>
        </authorList>
    </citation>
    <scope>NUCLEOTIDE SEQUENCE [LARGE SCALE GENOMIC DNA]</scope>
    <source>
        <strain evidence="6 7">KACC 18501</strain>
    </source>
</reference>
<dbReference type="EMBL" id="JBBKZV010000002">
    <property type="protein sequence ID" value="MEJ8821332.1"/>
    <property type="molecule type" value="Genomic_DNA"/>
</dbReference>
<dbReference type="PANTHER" id="PTHR30537:SF31">
    <property type="entry name" value="TRANSCRIPTIONAL REGULATOR, LYSR FAMILY"/>
    <property type="match status" value="1"/>
</dbReference>
<feature type="domain" description="HTH lysR-type" evidence="5">
    <location>
        <begin position="1"/>
        <end position="59"/>
    </location>
</feature>
<keyword evidence="2" id="KW-0805">Transcription regulation</keyword>
<accession>A0ABU8VW43</accession>
<dbReference type="PROSITE" id="PS50931">
    <property type="entry name" value="HTH_LYSR"/>
    <property type="match status" value="1"/>
</dbReference>
<comment type="caution">
    <text evidence="6">The sequence shown here is derived from an EMBL/GenBank/DDBJ whole genome shotgun (WGS) entry which is preliminary data.</text>
</comment>
<dbReference type="Proteomes" id="UP001363010">
    <property type="component" value="Unassembled WGS sequence"/>
</dbReference>
<dbReference type="RefSeq" id="WP_340362384.1">
    <property type="nucleotide sequence ID" value="NZ_JBBKZV010000002.1"/>
</dbReference>
<evidence type="ECO:0000313" key="7">
    <source>
        <dbReference type="Proteomes" id="UP001363010"/>
    </source>
</evidence>
<evidence type="ECO:0000259" key="5">
    <source>
        <dbReference type="PROSITE" id="PS50931"/>
    </source>
</evidence>
<dbReference type="PANTHER" id="PTHR30537">
    <property type="entry name" value="HTH-TYPE TRANSCRIPTIONAL REGULATOR"/>
    <property type="match status" value="1"/>
</dbReference>
<keyword evidence="7" id="KW-1185">Reference proteome</keyword>
<evidence type="ECO:0000256" key="4">
    <source>
        <dbReference type="ARBA" id="ARBA00023163"/>
    </source>
</evidence>
<dbReference type="InterPro" id="IPR036388">
    <property type="entry name" value="WH-like_DNA-bd_sf"/>
</dbReference>
<protein>
    <submittedName>
        <fullName evidence="6">LysR family transcriptional regulator</fullName>
    </submittedName>
</protein>
<dbReference type="CDD" id="cd08473">
    <property type="entry name" value="PBP2_CrgA_like_4"/>
    <property type="match status" value="1"/>
</dbReference>
<dbReference type="Gene3D" id="1.10.10.10">
    <property type="entry name" value="Winged helix-like DNA-binding domain superfamily/Winged helix DNA-binding domain"/>
    <property type="match status" value="1"/>
</dbReference>
<dbReference type="InterPro" id="IPR000847">
    <property type="entry name" value="LysR_HTH_N"/>
</dbReference>
<dbReference type="SUPFAM" id="SSF53850">
    <property type="entry name" value="Periplasmic binding protein-like II"/>
    <property type="match status" value="1"/>
</dbReference>
<evidence type="ECO:0000256" key="2">
    <source>
        <dbReference type="ARBA" id="ARBA00023015"/>
    </source>
</evidence>
<sequence>MQDLNDMVYFAEVAERGGFAAAGRALGIPKSRLSRRVAELETQLGVQLLQRSTRSLSLTPAGELYLRHCAAMRDEAQAAAESVARIQTEPRGTIRISCPVTLAQSSLGPLLPIFMSRYPAVRVQMMVLNRPVDPVEEGVDLALRVRPVIENSATLVAKSFGVSRGLLVASVDLLRRQGPVLEPEDLARLDTVAMASDGDGRENWRLEGPNGAVYVHQHSPRCVVDDLAAVRFSVLGGTGASVLPDYMCRPQIRSGQLVEVLPGWGPAPGICHAMFPARRALVPAVRKLIDFLAENLDGAEPHEVVV</sequence>
<organism evidence="6 7">
    <name type="scientific">Variovorax humicola</name>
    <dbReference type="NCBI Taxonomy" id="1769758"/>
    <lineage>
        <taxon>Bacteria</taxon>
        <taxon>Pseudomonadati</taxon>
        <taxon>Pseudomonadota</taxon>
        <taxon>Betaproteobacteria</taxon>
        <taxon>Burkholderiales</taxon>
        <taxon>Comamonadaceae</taxon>
        <taxon>Variovorax</taxon>
    </lineage>
</organism>
<name>A0ABU8VW43_9BURK</name>
<dbReference type="InterPro" id="IPR036390">
    <property type="entry name" value="WH_DNA-bd_sf"/>
</dbReference>
<gene>
    <name evidence="6" type="ORF">WKW80_04680</name>
</gene>
<dbReference type="InterPro" id="IPR058163">
    <property type="entry name" value="LysR-type_TF_proteobact-type"/>
</dbReference>
<evidence type="ECO:0000256" key="1">
    <source>
        <dbReference type="ARBA" id="ARBA00009437"/>
    </source>
</evidence>
<dbReference type="SUPFAM" id="SSF46785">
    <property type="entry name" value="Winged helix' DNA-binding domain"/>
    <property type="match status" value="1"/>
</dbReference>
<dbReference type="Pfam" id="PF00126">
    <property type="entry name" value="HTH_1"/>
    <property type="match status" value="1"/>
</dbReference>
<dbReference type="InterPro" id="IPR005119">
    <property type="entry name" value="LysR_subst-bd"/>
</dbReference>
<proteinExistence type="inferred from homology"/>